<organism evidence="2 3">
    <name type="scientific">Sphaerosporella brunnea</name>
    <dbReference type="NCBI Taxonomy" id="1250544"/>
    <lineage>
        <taxon>Eukaryota</taxon>
        <taxon>Fungi</taxon>
        <taxon>Dikarya</taxon>
        <taxon>Ascomycota</taxon>
        <taxon>Pezizomycotina</taxon>
        <taxon>Pezizomycetes</taxon>
        <taxon>Pezizales</taxon>
        <taxon>Pyronemataceae</taxon>
        <taxon>Sphaerosporella</taxon>
    </lineage>
</organism>
<gene>
    <name evidence="2" type="ORF">FN846DRAFT_885841</name>
</gene>
<sequence>MPGGQRHAKRPHRTGTRDKSRNTMQKYMTESHMSDPAQHAHIRTIPAAETTRLSWKDREREREERRTGPRGFAVAANEGAVNRRVYHPASTKVGTESSSDKQDTFASKLRGIPTPAEPENRPITAAASYKQTSMQKRPPPLTLVSNAVQAAGAVVPPSPLATPERESAPMLKPSKVVFAPRSIRSGASEGVNINHLMREYGLQATSDPHPQSFVTQKDGSAIREKSQDKAYTTHRRTPSQAAIETLNQLLEQAAEKSAARDDGGSQPAPMENKHAVSGDQSKHEAGSEVKPVPIDTPNYPLARAEVPQGEPQSPTKVKKPMSLVEDLHRLQLQQPPPIDISGRRGGISLPTVRPAEDSDHTGYTPAFPGFTAIDDLDPLRLPSQTPSVLDDYISSEDFEGLGTPETGNYTIPEEFTGQLEIEKGRLFKLDTRRTFLDRLETLGLDTGLQPNFEYDGYHHPELSCNRQAKGVKPSDVTDPWGPHALVGTENGGLEAESKGGAQAPISPNLEIEDPISNATISKFYDHGKVNVEILTEEQKWFFTENQELVLGYNPKILPYNSTPNIPQPIQAREVMAELYRTILEYSPHPMGRMPAKYSEPGPWGRIPLCDPGLKPELFKIREKASIKPAARDPKAEQKWLRETYLDMVRGNVVSPKGQVAPALPRSLPNGDFREEVDITTIATGQQDSNKEPPEILGSEYILTERRKAFVQSLRAFGSNVVA</sequence>
<reference evidence="2 3" key="1">
    <citation type="submission" date="2019-09" db="EMBL/GenBank/DDBJ databases">
        <title>Draft genome of the ectomycorrhizal ascomycete Sphaerosporella brunnea.</title>
        <authorList>
            <consortium name="DOE Joint Genome Institute"/>
            <person name="Benucci G.M."/>
            <person name="Marozzi G."/>
            <person name="Antonielli L."/>
            <person name="Sanchez S."/>
            <person name="Marco P."/>
            <person name="Wang X."/>
            <person name="Falini L.B."/>
            <person name="Barry K."/>
            <person name="Haridas S."/>
            <person name="Lipzen A."/>
            <person name="Labutti K."/>
            <person name="Grigoriev I.V."/>
            <person name="Murat C."/>
            <person name="Martin F."/>
            <person name="Albertini E."/>
            <person name="Donnini D."/>
            <person name="Bonito G."/>
        </authorList>
    </citation>
    <scope>NUCLEOTIDE SEQUENCE [LARGE SCALE GENOMIC DNA]</scope>
    <source>
        <strain evidence="2 3">Sb_GMNB300</strain>
    </source>
</reference>
<dbReference type="InParanoid" id="A0A5J5FBM1"/>
<evidence type="ECO:0000256" key="1">
    <source>
        <dbReference type="SAM" id="MobiDB-lite"/>
    </source>
</evidence>
<keyword evidence="3" id="KW-1185">Reference proteome</keyword>
<evidence type="ECO:0000313" key="2">
    <source>
        <dbReference type="EMBL" id="KAA8914668.1"/>
    </source>
</evidence>
<comment type="caution">
    <text evidence="2">The sequence shown here is derived from an EMBL/GenBank/DDBJ whole genome shotgun (WGS) entry which is preliminary data.</text>
</comment>
<feature type="compositionally biased region" description="Basic and acidic residues" evidence="1">
    <location>
        <begin position="54"/>
        <end position="67"/>
    </location>
</feature>
<dbReference type="OrthoDB" id="5430999at2759"/>
<feature type="compositionally biased region" description="Basic residues" evidence="1">
    <location>
        <begin position="1"/>
        <end position="14"/>
    </location>
</feature>
<feature type="region of interest" description="Disordered" evidence="1">
    <location>
        <begin position="1"/>
        <end position="122"/>
    </location>
</feature>
<evidence type="ECO:0000313" key="3">
    <source>
        <dbReference type="Proteomes" id="UP000326924"/>
    </source>
</evidence>
<feature type="region of interest" description="Disordered" evidence="1">
    <location>
        <begin position="204"/>
        <end position="240"/>
    </location>
</feature>
<accession>A0A5J5FBM1</accession>
<dbReference type="EMBL" id="VXIS01000004">
    <property type="protein sequence ID" value="KAA8914668.1"/>
    <property type="molecule type" value="Genomic_DNA"/>
</dbReference>
<feature type="region of interest" description="Disordered" evidence="1">
    <location>
        <begin position="253"/>
        <end position="317"/>
    </location>
</feature>
<name>A0A5J5FBM1_9PEZI</name>
<proteinExistence type="predicted"/>
<feature type="compositionally biased region" description="Basic and acidic residues" evidence="1">
    <location>
        <begin position="253"/>
        <end position="263"/>
    </location>
</feature>
<protein>
    <submittedName>
        <fullName evidence="2">Uncharacterized protein</fullName>
    </submittedName>
</protein>
<feature type="compositionally biased region" description="Basic and acidic residues" evidence="1">
    <location>
        <begin position="271"/>
        <end position="287"/>
    </location>
</feature>
<dbReference type="AlphaFoldDB" id="A0A5J5FBM1"/>
<dbReference type="Proteomes" id="UP000326924">
    <property type="component" value="Unassembled WGS sequence"/>
</dbReference>
<feature type="compositionally biased region" description="Polar residues" evidence="1">
    <location>
        <begin position="204"/>
        <end position="218"/>
    </location>
</feature>